<dbReference type="InterPro" id="IPR023346">
    <property type="entry name" value="Lysozyme-like_dom_sf"/>
</dbReference>
<gene>
    <name evidence="5" type="ORF">F6W96_38805</name>
</gene>
<feature type="domain" description="Resuscitation-promoting factor core lysozyme-like" evidence="4">
    <location>
        <begin position="30"/>
        <end position="100"/>
    </location>
</feature>
<evidence type="ECO:0000313" key="5">
    <source>
        <dbReference type="EMBL" id="QIS23402.1"/>
    </source>
</evidence>
<evidence type="ECO:0000256" key="1">
    <source>
        <dbReference type="ARBA" id="ARBA00010830"/>
    </source>
</evidence>
<evidence type="ECO:0000256" key="3">
    <source>
        <dbReference type="SAM" id="SignalP"/>
    </source>
</evidence>
<evidence type="ECO:0000313" key="6">
    <source>
        <dbReference type="Proteomes" id="UP000500953"/>
    </source>
</evidence>
<dbReference type="EMBL" id="CP046173">
    <property type="protein sequence ID" value="QIS23402.1"/>
    <property type="molecule type" value="Genomic_DNA"/>
</dbReference>
<organism evidence="5 6">
    <name type="scientific">Nocardia terpenica</name>
    <dbReference type="NCBI Taxonomy" id="455432"/>
    <lineage>
        <taxon>Bacteria</taxon>
        <taxon>Bacillati</taxon>
        <taxon>Actinomycetota</taxon>
        <taxon>Actinomycetes</taxon>
        <taxon>Mycobacteriales</taxon>
        <taxon>Nocardiaceae</taxon>
        <taxon>Nocardia</taxon>
    </lineage>
</organism>
<dbReference type="InterPro" id="IPR010618">
    <property type="entry name" value="RPF"/>
</dbReference>
<reference evidence="5 6" key="1">
    <citation type="journal article" date="2019" name="ACS Chem. Biol.">
        <title>Identification and Mobilization of a Cryptic Antibiotic Biosynthesis Gene Locus from a Human-Pathogenic Nocardia Isolate.</title>
        <authorList>
            <person name="Herisse M."/>
            <person name="Ishida K."/>
            <person name="Porter J.L."/>
            <person name="Howden B."/>
            <person name="Hertweck C."/>
            <person name="Stinear T.P."/>
            <person name="Pidot S.J."/>
        </authorList>
    </citation>
    <scope>NUCLEOTIDE SEQUENCE [LARGE SCALE GENOMIC DNA]</scope>
    <source>
        <strain evidence="5 6">AUSMDU00012715</strain>
    </source>
</reference>
<dbReference type="Pfam" id="PF06737">
    <property type="entry name" value="Transglycosylas"/>
    <property type="match status" value="1"/>
</dbReference>
<dbReference type="Gene3D" id="1.10.530.10">
    <property type="match status" value="1"/>
</dbReference>
<name>A0A6G9ZD21_9NOCA</name>
<dbReference type="SUPFAM" id="SSF53955">
    <property type="entry name" value="Lysozyme-like"/>
    <property type="match status" value="1"/>
</dbReference>
<keyword evidence="2" id="KW-0378">Hydrolase</keyword>
<dbReference type="Proteomes" id="UP000500953">
    <property type="component" value="Chromosome"/>
</dbReference>
<accession>A0A6G9ZD21</accession>
<feature type="signal peptide" evidence="3">
    <location>
        <begin position="1"/>
        <end position="26"/>
    </location>
</feature>
<evidence type="ECO:0000259" key="4">
    <source>
        <dbReference type="Pfam" id="PF06737"/>
    </source>
</evidence>
<dbReference type="AlphaFoldDB" id="A0A6G9ZD21"/>
<feature type="chain" id="PRO_5026303334" evidence="3">
    <location>
        <begin position="27"/>
        <end position="104"/>
    </location>
</feature>
<dbReference type="CDD" id="cd13925">
    <property type="entry name" value="RPF"/>
    <property type="match status" value="1"/>
</dbReference>
<dbReference type="RefSeq" id="WP_167490742.1">
    <property type="nucleotide sequence ID" value="NZ_CP046173.1"/>
</dbReference>
<proteinExistence type="inferred from homology"/>
<sequence>MKIARIVFISLAFIAAVVSVTGTSVAEPGHDWDAVAWCESAGDWHISTGNGYYGGLQFLSATWWAYGGGPGLPHEYTREEQIRVAENVLAGQGPGAWPVCGRYL</sequence>
<protein>
    <submittedName>
        <fullName evidence="5">Transglycosylase</fullName>
    </submittedName>
</protein>
<dbReference type="GO" id="GO:0016787">
    <property type="term" value="F:hydrolase activity"/>
    <property type="evidence" value="ECO:0007669"/>
    <property type="project" value="UniProtKB-KW"/>
</dbReference>
<keyword evidence="3" id="KW-0732">Signal</keyword>
<evidence type="ECO:0000256" key="2">
    <source>
        <dbReference type="ARBA" id="ARBA00022801"/>
    </source>
</evidence>
<comment type="similarity">
    <text evidence="1">Belongs to the transglycosylase family. Rpf subfamily.</text>
</comment>